<protein>
    <submittedName>
        <fullName evidence="1">Uncharacterized protein</fullName>
    </submittedName>
</protein>
<dbReference type="KEGG" id="vg:15013338"/>
<dbReference type="EMBL" id="HQ316584">
    <property type="protein sequence ID" value="AGG54529.1"/>
    <property type="molecule type" value="Genomic_DNA"/>
</dbReference>
<keyword evidence="2" id="KW-1185">Reference proteome</keyword>
<dbReference type="GeneID" id="15013338"/>
<dbReference type="RefSeq" id="YP_007676873.1">
    <property type="nucleotide sequence ID" value="NC_020872.1"/>
</dbReference>
<accession>M1TVT0</accession>
<sequence length="128" mass="12868">MALTQVSSGGVKDNSIINADVKSDAAIAGSKLADDSIAEAKLDIHAAPSGTDKVLGYTSNGMEWIVSSAGATGGGTDKIFWENGQTITTNYTVGDGFGAAANAMSAGPITINNGVTVTVNSGETWTIL</sequence>
<gene>
    <name evidence="1" type="ORF">CYYG_00028</name>
</gene>
<reference evidence="1 2" key="1">
    <citation type="submission" date="2010-03" db="EMBL/GenBank/DDBJ databases">
        <title>The Genome Sequence of Cyanophage P-SSP9.</title>
        <authorList>
            <consortium name="The Broad Institute Genome Sequencing Platform"/>
            <person name="Henn M.R."/>
            <person name="Sullivan M.S."/>
            <person name="Osburne M.S."/>
            <person name="Levin J."/>
            <person name="Malboeuf C."/>
            <person name="Casali M."/>
            <person name="Russ C."/>
            <person name="Lennon N."/>
            <person name="Erlich R."/>
            <person name="Young S.K."/>
            <person name="Koehrsen M."/>
            <person name="Yandava C."/>
            <person name="Zeng Q."/>
            <person name="Alvarado L."/>
            <person name="Anderson S."/>
            <person name="Berlin A."/>
            <person name="Borenstein D."/>
            <person name="Chen Z."/>
            <person name="Engels R."/>
            <person name="Freedman E."/>
            <person name="Gellesch M."/>
            <person name="Goldberg J."/>
            <person name="Green L."/>
            <person name="Griggs A."/>
            <person name="Gujja S."/>
            <person name="Heiman D."/>
            <person name="Hepburn T."/>
            <person name="Howarth C."/>
            <person name="Jen D."/>
            <person name="Larson L."/>
            <person name="Lewis B."/>
            <person name="Mehta T."/>
            <person name="Park D."/>
            <person name="Pearson M."/>
            <person name="Roberts A."/>
            <person name="Ryan E."/>
            <person name="Saif S."/>
            <person name="Shea T."/>
            <person name="Shenoy N."/>
            <person name="Sisk P."/>
            <person name="Stolte C."/>
            <person name="Sykes S."/>
            <person name="Walk T."/>
            <person name="White J."/>
            <person name="Yu Q."/>
            <person name="Coleman M.L."/>
            <person name="Huang K.H."/>
            <person name="Weigele P.R."/>
            <person name="DeFrancesco A.S."/>
            <person name="Kern S.E."/>
            <person name="Thompson L.R."/>
            <person name="Fu R."/>
            <person name="Hombeck B."/>
            <person name="Chisholm S.W."/>
            <person name="Haas B."/>
            <person name="Nusbaum C."/>
            <person name="Galagan J."/>
            <person name="Birren B."/>
        </authorList>
    </citation>
    <scope>NUCLEOTIDE SEQUENCE [LARGE SCALE GENOMIC DNA]</scope>
    <source>
        <strain evidence="1 2">P-SSP9</strain>
    </source>
</reference>
<dbReference type="OrthoDB" id="16214at10239"/>
<evidence type="ECO:0000313" key="2">
    <source>
        <dbReference type="Proteomes" id="UP000202740"/>
    </source>
</evidence>
<organism evidence="1 2">
    <name type="scientific">Cyanophage SS120-1</name>
    <dbReference type="NCBI Taxonomy" id="616674"/>
    <lineage>
        <taxon>Viruses</taxon>
        <taxon>Duplodnaviria</taxon>
        <taxon>Heunggongvirae</taxon>
        <taxon>Uroviricota</taxon>
        <taxon>Caudoviricetes</taxon>
        <taxon>Autographivirales</taxon>
        <taxon>Banchanvirus</taxon>
        <taxon>Banchanvirus SS1201</taxon>
    </lineage>
</organism>
<name>M1TVT0_9CAUD</name>
<dbReference type="Proteomes" id="UP000202740">
    <property type="component" value="Segment"/>
</dbReference>
<proteinExistence type="predicted"/>
<evidence type="ECO:0000313" key="1">
    <source>
        <dbReference type="EMBL" id="AGG54529.1"/>
    </source>
</evidence>